<dbReference type="InterPro" id="IPR013785">
    <property type="entry name" value="Aldolase_TIM"/>
</dbReference>
<dbReference type="Pfam" id="PF00682">
    <property type="entry name" value="HMGL-like"/>
    <property type="match status" value="1"/>
</dbReference>
<gene>
    <name evidence="4" type="primary">leuA_2</name>
    <name evidence="4" type="ORF">CAFE_19090</name>
</gene>
<sequence>MKPKKKLVDTTLRDGEQSPGFAMTTEQKVRIAAMLDDAGIDQIEAGIPAMGSYEQDTIREIVHRKRNSRISVWSRMNADEIKAASSCGPDIIHIGVPVSYVQIYSKLRRNKSWLLKTMLSCVELALSGGAEVTVGFEDASRADPTFLITLSNELRQKGIKRVRFADTVGVLSPSRAFQAIQELIQYTGMEVEIHAHNDLGMSVANSLAAAKAGALYIDTTIFGIGERAGNCNMSQFVRVCEPAFSIRPNRGEAREVERKASEVLLKKQRNGSYEMWN</sequence>
<comment type="similarity">
    <text evidence="2">Belongs to the alpha-IPM synthase/homocitrate synthase family.</text>
</comment>
<keyword evidence="1 2" id="KW-0808">Transferase</keyword>
<keyword evidence="4" id="KW-0012">Acyltransferase</keyword>
<dbReference type="PANTHER" id="PTHR42880">
    <property type="entry name" value="HOMOCITRATE SYNTHASE"/>
    <property type="match status" value="1"/>
</dbReference>
<dbReference type="GO" id="GO:0003852">
    <property type="term" value="F:2-isopropylmalate synthase activity"/>
    <property type="evidence" value="ECO:0007669"/>
    <property type="project" value="UniProtKB-EC"/>
</dbReference>
<dbReference type="Gene3D" id="3.20.20.70">
    <property type="entry name" value="Aldolase class I"/>
    <property type="match status" value="1"/>
</dbReference>
<dbReference type="InterPro" id="IPR002034">
    <property type="entry name" value="AIPM/Hcit_synth_CS"/>
</dbReference>
<dbReference type="PROSITE" id="PS00815">
    <property type="entry name" value="AIPM_HOMOCIT_SYNTH_1"/>
    <property type="match status" value="1"/>
</dbReference>
<accession>A0A6N8HZC9</accession>
<evidence type="ECO:0000256" key="2">
    <source>
        <dbReference type="RuleBase" id="RU003523"/>
    </source>
</evidence>
<protein>
    <submittedName>
        <fullName evidence="4">2-isopropylmalate synthase</fullName>
        <ecNumber evidence="4">2.3.3.13</ecNumber>
    </submittedName>
</protein>
<evidence type="ECO:0000313" key="4">
    <source>
        <dbReference type="EMBL" id="MVB11201.1"/>
    </source>
</evidence>
<dbReference type="PROSITE" id="PS50991">
    <property type="entry name" value="PYR_CT"/>
    <property type="match status" value="1"/>
</dbReference>
<proteinExistence type="inferred from homology"/>
<reference evidence="4 5" key="1">
    <citation type="submission" date="2019-09" db="EMBL/GenBank/DDBJ databases">
        <title>Genome sequence of Clostridium sp. EA1.</title>
        <authorList>
            <person name="Poehlein A."/>
            <person name="Bengelsdorf F.R."/>
            <person name="Daniel R."/>
        </authorList>
    </citation>
    <scope>NUCLEOTIDE SEQUENCE [LARGE SCALE GENOMIC DNA]</scope>
    <source>
        <strain evidence="4 5">EA1</strain>
    </source>
</reference>
<comment type="caution">
    <text evidence="4">The sequence shown here is derived from an EMBL/GenBank/DDBJ whole genome shotgun (WGS) entry which is preliminary data.</text>
</comment>
<dbReference type="Proteomes" id="UP000469440">
    <property type="component" value="Unassembled WGS sequence"/>
</dbReference>
<dbReference type="EC" id="2.3.3.13" evidence="4"/>
<dbReference type="EMBL" id="VWXL01000053">
    <property type="protein sequence ID" value="MVB11201.1"/>
    <property type="molecule type" value="Genomic_DNA"/>
</dbReference>
<dbReference type="RefSeq" id="WP_330593921.1">
    <property type="nucleotide sequence ID" value="NZ_VWXL01000053.1"/>
</dbReference>
<evidence type="ECO:0000256" key="1">
    <source>
        <dbReference type="ARBA" id="ARBA00022679"/>
    </source>
</evidence>
<feature type="domain" description="Pyruvate carboxyltransferase" evidence="3">
    <location>
        <begin position="5"/>
        <end position="264"/>
    </location>
</feature>
<organism evidence="4 5">
    <name type="scientific">Caproicibacter fermentans</name>
    <dbReference type="NCBI Taxonomy" id="2576756"/>
    <lineage>
        <taxon>Bacteria</taxon>
        <taxon>Bacillati</taxon>
        <taxon>Bacillota</taxon>
        <taxon>Clostridia</taxon>
        <taxon>Eubacteriales</taxon>
        <taxon>Acutalibacteraceae</taxon>
        <taxon>Caproicibacter</taxon>
    </lineage>
</organism>
<dbReference type="GO" id="GO:0019752">
    <property type="term" value="P:carboxylic acid metabolic process"/>
    <property type="evidence" value="ECO:0007669"/>
    <property type="project" value="InterPro"/>
</dbReference>
<dbReference type="AlphaFoldDB" id="A0A6N8HZC9"/>
<evidence type="ECO:0000259" key="3">
    <source>
        <dbReference type="PROSITE" id="PS50991"/>
    </source>
</evidence>
<dbReference type="PROSITE" id="PS00816">
    <property type="entry name" value="AIPM_HOMOCIT_SYNTH_2"/>
    <property type="match status" value="1"/>
</dbReference>
<dbReference type="InterPro" id="IPR000891">
    <property type="entry name" value="PYR_CT"/>
</dbReference>
<name>A0A6N8HZC9_9FIRM</name>
<dbReference type="SUPFAM" id="SSF51569">
    <property type="entry name" value="Aldolase"/>
    <property type="match status" value="1"/>
</dbReference>
<dbReference type="PANTHER" id="PTHR42880:SF1">
    <property type="entry name" value="ISOPROPYLMALATE_HOMOCITRATE_CITRAMALATE SYNTHASE FAMILY PROTEIN"/>
    <property type="match status" value="1"/>
</dbReference>
<keyword evidence="5" id="KW-1185">Reference proteome</keyword>
<evidence type="ECO:0000313" key="5">
    <source>
        <dbReference type="Proteomes" id="UP000469440"/>
    </source>
</evidence>